<comment type="pathway">
    <text evidence="1 7">Bacterial outer membrane biogenesis; LPS core biosynthesis.</text>
</comment>
<keyword evidence="7" id="KW-0472">Membrane</keyword>
<evidence type="ECO:0000256" key="3">
    <source>
        <dbReference type="ARBA" id="ARBA00019077"/>
    </source>
</evidence>
<dbReference type="InterPro" id="IPR007507">
    <property type="entry name" value="Glycos_transf_N"/>
</dbReference>
<evidence type="ECO:0000256" key="7">
    <source>
        <dbReference type="RuleBase" id="RU365103"/>
    </source>
</evidence>
<dbReference type="SUPFAM" id="SSF53756">
    <property type="entry name" value="UDP-Glycosyltransferase/glycogen phosphorylase"/>
    <property type="match status" value="1"/>
</dbReference>
<dbReference type="RefSeq" id="WP_345234163.1">
    <property type="nucleotide sequence ID" value="NZ_BAABIQ010000043.1"/>
</dbReference>
<keyword evidence="10" id="KW-1185">Reference proteome</keyword>
<organism evidence="9 10">
    <name type="scientific">Olivibacter ginsenosidimutans</name>
    <dbReference type="NCBI Taxonomy" id="1176537"/>
    <lineage>
        <taxon>Bacteria</taxon>
        <taxon>Pseudomonadati</taxon>
        <taxon>Bacteroidota</taxon>
        <taxon>Sphingobacteriia</taxon>
        <taxon>Sphingobacteriales</taxon>
        <taxon>Sphingobacteriaceae</taxon>
        <taxon>Olivibacter</taxon>
    </lineage>
</organism>
<dbReference type="Gene3D" id="3.40.50.11720">
    <property type="entry name" value="3-Deoxy-D-manno-octulosonic-acid transferase, N-terminal domain"/>
    <property type="match status" value="1"/>
</dbReference>
<name>A0ABP9C458_9SPHI</name>
<keyword evidence="7" id="KW-1133">Transmembrane helix</keyword>
<dbReference type="Gene3D" id="3.40.50.2000">
    <property type="entry name" value="Glycogen Phosphorylase B"/>
    <property type="match status" value="1"/>
</dbReference>
<dbReference type="InterPro" id="IPR038107">
    <property type="entry name" value="Glycos_transf_N_sf"/>
</dbReference>
<dbReference type="InterPro" id="IPR039901">
    <property type="entry name" value="Kdotransferase"/>
</dbReference>
<feature type="domain" description="3-deoxy-D-manno-octulosonic-acid transferase N-terminal" evidence="8">
    <location>
        <begin position="48"/>
        <end position="206"/>
    </location>
</feature>
<feature type="transmembrane region" description="Helical" evidence="7">
    <location>
        <begin position="6"/>
        <end position="24"/>
    </location>
</feature>
<evidence type="ECO:0000259" key="8">
    <source>
        <dbReference type="Pfam" id="PF04413"/>
    </source>
</evidence>
<dbReference type="PANTHER" id="PTHR42755">
    <property type="entry name" value="3-DEOXY-MANNO-OCTULOSONATE CYTIDYLYLTRANSFERASE"/>
    <property type="match status" value="1"/>
</dbReference>
<gene>
    <name evidence="9" type="ORF">GCM10023231_36770</name>
</gene>
<comment type="function">
    <text evidence="7">Involved in lipopolysaccharide (LPS) biosynthesis. Catalyzes the transfer of 3-deoxy-D-manno-octulosonate (Kdo) residue(s) from CMP-Kdo to lipid IV(A), the tetraacyldisaccharide-1,4'-bisphosphate precursor of lipid A.</text>
</comment>
<dbReference type="EMBL" id="BAABIQ010000043">
    <property type="protein sequence ID" value="GAA4804359.1"/>
    <property type="molecule type" value="Genomic_DNA"/>
</dbReference>
<dbReference type="PANTHER" id="PTHR42755:SF1">
    <property type="entry name" value="3-DEOXY-D-MANNO-OCTULOSONIC ACID TRANSFERASE, MITOCHONDRIAL-RELATED"/>
    <property type="match status" value="1"/>
</dbReference>
<evidence type="ECO:0000256" key="4">
    <source>
        <dbReference type="ARBA" id="ARBA00022679"/>
    </source>
</evidence>
<comment type="catalytic activity">
    <reaction evidence="6 7">
        <text>lipid IVA (E. coli) + CMP-3-deoxy-beta-D-manno-octulosonate = alpha-Kdo-(2-&gt;6)-lipid IVA (E. coli) + CMP + H(+)</text>
        <dbReference type="Rhea" id="RHEA:28066"/>
        <dbReference type="ChEBI" id="CHEBI:15378"/>
        <dbReference type="ChEBI" id="CHEBI:58603"/>
        <dbReference type="ChEBI" id="CHEBI:60364"/>
        <dbReference type="ChEBI" id="CHEBI:60377"/>
        <dbReference type="ChEBI" id="CHEBI:85987"/>
        <dbReference type="EC" id="2.4.99.12"/>
    </reaction>
</comment>
<evidence type="ECO:0000313" key="10">
    <source>
        <dbReference type="Proteomes" id="UP001501411"/>
    </source>
</evidence>
<keyword evidence="7" id="KW-1003">Cell membrane</keyword>
<keyword evidence="4 7" id="KW-0808">Transferase</keyword>
<comment type="caution">
    <text evidence="9">The sequence shown here is derived from an EMBL/GenBank/DDBJ whole genome shotgun (WGS) entry which is preliminary data.</text>
</comment>
<evidence type="ECO:0000256" key="5">
    <source>
        <dbReference type="ARBA" id="ARBA00031445"/>
    </source>
</evidence>
<accession>A0ABP9C458</accession>
<comment type="similarity">
    <text evidence="7">Belongs to the glycosyltransferase group 1 family.</text>
</comment>
<sequence>MWFLYNLGILLGQFMVFILAPFNTRVKQWKRGREGLLDRIASTVDSSELHTWFHFASLGEFEQGRSVLEAYRENFPKKKIVITFFSPSGYEVRANYEKADYVFYLPADTIKNARQFVNLIHPEEVFVIKYEFWHNYFKELHQRQIPLYLVSAIFRKNQLYFKWYGKPFRSTLRYVSHYFTQNQESIQLLQYIGLNNASLTGDTRFDRVAHLPLQKKEIPAITPFVQQHPVLVAGSTWLPDEERIAELLQNYPDWKLIMAPHIINEDHLQALDAKFTNSVRFSQLDIARYPDQLIHQVLIIDNIGMLSYLYGYADIAYIGGGFGTGIHNTLEAATYGVPVIFGPKYDKFQEAKDLITIGAAFSIQQQQDLIKVFEKLQVPEFRKEAGNQAYQYVQQQAGATGRIMDYLRYKAISNRQ</sequence>
<keyword evidence="7" id="KW-0812">Transmembrane</keyword>
<evidence type="ECO:0000256" key="1">
    <source>
        <dbReference type="ARBA" id="ARBA00004713"/>
    </source>
</evidence>
<evidence type="ECO:0000256" key="6">
    <source>
        <dbReference type="ARBA" id="ARBA00049183"/>
    </source>
</evidence>
<comment type="subcellular location">
    <subcellularLocation>
        <location evidence="7">Cell membrane</location>
    </subcellularLocation>
</comment>
<protein>
    <recommendedName>
        <fullName evidence="3 7">3-deoxy-D-manno-octulosonic acid transferase</fullName>
        <shortName evidence="7">Kdo transferase</shortName>
        <ecNumber evidence="2 7">2.4.99.12</ecNumber>
    </recommendedName>
    <alternativeName>
        <fullName evidence="5 7">Lipid IV(A) 3-deoxy-D-manno-octulosonic acid transferase</fullName>
    </alternativeName>
</protein>
<reference evidence="10" key="1">
    <citation type="journal article" date="2019" name="Int. J. Syst. Evol. Microbiol.">
        <title>The Global Catalogue of Microorganisms (GCM) 10K type strain sequencing project: providing services to taxonomists for standard genome sequencing and annotation.</title>
        <authorList>
            <consortium name="The Broad Institute Genomics Platform"/>
            <consortium name="The Broad Institute Genome Sequencing Center for Infectious Disease"/>
            <person name="Wu L."/>
            <person name="Ma J."/>
        </authorList>
    </citation>
    <scope>NUCLEOTIDE SEQUENCE [LARGE SCALE GENOMIC DNA]</scope>
    <source>
        <strain evidence="10">JCM 18200</strain>
    </source>
</reference>
<proteinExistence type="inferred from homology"/>
<keyword evidence="7" id="KW-0448">Lipopolysaccharide biosynthesis</keyword>
<dbReference type="EC" id="2.4.99.12" evidence="2 7"/>
<dbReference type="Pfam" id="PF04413">
    <property type="entry name" value="Glycos_transf_N"/>
    <property type="match status" value="1"/>
</dbReference>
<evidence type="ECO:0000256" key="2">
    <source>
        <dbReference type="ARBA" id="ARBA00012621"/>
    </source>
</evidence>
<dbReference type="Proteomes" id="UP001501411">
    <property type="component" value="Unassembled WGS sequence"/>
</dbReference>
<evidence type="ECO:0000313" key="9">
    <source>
        <dbReference type="EMBL" id="GAA4804359.1"/>
    </source>
</evidence>